<organism evidence="2 3">
    <name type="scientific">Alkalicoccus saliphilus</name>
    <dbReference type="NCBI Taxonomy" id="200989"/>
    <lineage>
        <taxon>Bacteria</taxon>
        <taxon>Bacillati</taxon>
        <taxon>Bacillota</taxon>
        <taxon>Bacilli</taxon>
        <taxon>Bacillales</taxon>
        <taxon>Bacillaceae</taxon>
        <taxon>Alkalicoccus</taxon>
    </lineage>
</organism>
<dbReference type="Proteomes" id="UP000240509">
    <property type="component" value="Unassembled WGS sequence"/>
</dbReference>
<dbReference type="OrthoDB" id="6400183at2"/>
<dbReference type="InterPro" id="IPR009577">
    <property type="entry name" value="Sm_multidrug_ex"/>
</dbReference>
<keyword evidence="3" id="KW-1185">Reference proteome</keyword>
<name>A0A2T4U4B2_9BACI</name>
<keyword evidence="1" id="KW-1133">Transmembrane helix</keyword>
<dbReference type="RefSeq" id="WP_107585557.1">
    <property type="nucleotide sequence ID" value="NZ_PZJJ01000022.1"/>
</dbReference>
<dbReference type="AlphaFoldDB" id="A0A2T4U4B2"/>
<feature type="transmembrane region" description="Helical" evidence="1">
    <location>
        <begin position="94"/>
        <end position="113"/>
    </location>
</feature>
<comment type="caution">
    <text evidence="2">The sequence shown here is derived from an EMBL/GenBank/DDBJ whole genome shotgun (WGS) entry which is preliminary data.</text>
</comment>
<dbReference type="Pfam" id="PF06695">
    <property type="entry name" value="Sm_multidrug_ex"/>
    <property type="match status" value="1"/>
</dbReference>
<feature type="transmembrane region" description="Helical" evidence="1">
    <location>
        <begin position="39"/>
        <end position="62"/>
    </location>
</feature>
<reference evidence="2 3" key="1">
    <citation type="submission" date="2018-03" db="EMBL/GenBank/DDBJ databases">
        <title>Alkalicoccus saliphilus sp. nov., isolated from a mineral pool.</title>
        <authorList>
            <person name="Zhao B."/>
        </authorList>
    </citation>
    <scope>NUCLEOTIDE SEQUENCE [LARGE SCALE GENOMIC DNA]</scope>
    <source>
        <strain evidence="2 3">6AG</strain>
    </source>
</reference>
<evidence type="ECO:0000256" key="1">
    <source>
        <dbReference type="SAM" id="Phobius"/>
    </source>
</evidence>
<evidence type="ECO:0000313" key="3">
    <source>
        <dbReference type="Proteomes" id="UP000240509"/>
    </source>
</evidence>
<evidence type="ECO:0000313" key="2">
    <source>
        <dbReference type="EMBL" id="PTL38209.1"/>
    </source>
</evidence>
<keyword evidence="1" id="KW-0812">Transmembrane</keyword>
<feature type="transmembrane region" description="Helical" evidence="1">
    <location>
        <begin position="12"/>
        <end position="33"/>
    </location>
</feature>
<feature type="transmembrane region" description="Helical" evidence="1">
    <location>
        <begin position="133"/>
        <end position="156"/>
    </location>
</feature>
<dbReference type="EMBL" id="PZJJ01000022">
    <property type="protein sequence ID" value="PTL38209.1"/>
    <property type="molecule type" value="Genomic_DNA"/>
</dbReference>
<evidence type="ECO:0008006" key="4">
    <source>
        <dbReference type="Google" id="ProtNLM"/>
    </source>
</evidence>
<accession>A0A2T4U4B2</accession>
<sequence length="160" mass="17760">MENVFLQYVMIFLVSTVPFFEVFITIPTAIIVFNLSPVLSLVTAFLGNCFSVLLFIYFGGGIRKLYHTFSRKYQKKERPAEGMSPRMKKTFDRFGVIGVCFFSSILVSSQIGATTMASVGASKRKVFLWTNLGVLSLAVVMAISSVVATEFVIRLVDVEG</sequence>
<proteinExistence type="predicted"/>
<keyword evidence="1" id="KW-0472">Membrane</keyword>
<gene>
    <name evidence="2" type="ORF">C6Y45_12455</name>
</gene>
<protein>
    <recommendedName>
        <fullName evidence="4">DNA-binding protein</fullName>
    </recommendedName>
</protein>